<dbReference type="AlphaFoldDB" id="A0A1G2SC42"/>
<dbReference type="GO" id="GO:0004488">
    <property type="term" value="F:methylenetetrahydrofolate dehydrogenase (NADP+) activity"/>
    <property type="evidence" value="ECO:0007669"/>
    <property type="project" value="InterPro"/>
</dbReference>
<keyword evidence="7" id="KW-0028">Amino-acid biosynthesis</keyword>
<dbReference type="InterPro" id="IPR036291">
    <property type="entry name" value="NAD(P)-bd_dom_sf"/>
</dbReference>
<evidence type="ECO:0000259" key="10">
    <source>
        <dbReference type="Pfam" id="PF02882"/>
    </source>
</evidence>
<keyword evidence="3" id="KW-0658">Purine biosynthesis</keyword>
<dbReference type="GO" id="GO:0005829">
    <property type="term" value="C:cytosol"/>
    <property type="evidence" value="ECO:0007669"/>
    <property type="project" value="TreeGrafter"/>
</dbReference>
<evidence type="ECO:0000256" key="3">
    <source>
        <dbReference type="ARBA" id="ARBA00022755"/>
    </source>
</evidence>
<dbReference type="InterPro" id="IPR000672">
    <property type="entry name" value="THF_DH/CycHdrlase"/>
</dbReference>
<accession>A0A1G2SC42</accession>
<comment type="caution">
    <text evidence="11">The sequence shown here is derived from an EMBL/GenBank/DDBJ whole genome shotgun (WGS) entry which is preliminary data.</text>
</comment>
<comment type="pathway">
    <text evidence="1">One-carbon metabolism; tetrahydrofolate interconversion.</text>
</comment>
<dbReference type="InterPro" id="IPR020630">
    <property type="entry name" value="THF_DH/CycHdrlase_cat_dom"/>
</dbReference>
<protein>
    <recommendedName>
        <fullName evidence="13">Methenyltetrahydrofolate cyclohydrolase</fullName>
    </recommendedName>
</protein>
<keyword evidence="8" id="KW-0511">Multifunctional enzyme</keyword>
<feature type="domain" description="Tetrahydrofolate dehydrogenase/cyclohydrolase catalytic" evidence="9">
    <location>
        <begin position="3"/>
        <end position="114"/>
    </location>
</feature>
<dbReference type="STRING" id="1802726.A3B07_01530"/>
<evidence type="ECO:0000256" key="4">
    <source>
        <dbReference type="ARBA" id="ARBA00022801"/>
    </source>
</evidence>
<dbReference type="Gene3D" id="3.40.50.720">
    <property type="entry name" value="NAD(P)-binding Rossmann-like Domain"/>
    <property type="match status" value="1"/>
</dbReference>
<proteinExistence type="predicted"/>
<dbReference type="Gene3D" id="3.40.50.10860">
    <property type="entry name" value="Leucine Dehydrogenase, chain A, domain 1"/>
    <property type="match status" value="1"/>
</dbReference>
<reference evidence="11 12" key="1">
    <citation type="journal article" date="2016" name="Nat. Commun.">
        <title>Thousands of microbial genomes shed light on interconnected biogeochemical processes in an aquifer system.</title>
        <authorList>
            <person name="Anantharaman K."/>
            <person name="Brown C.T."/>
            <person name="Hug L.A."/>
            <person name="Sharon I."/>
            <person name="Castelle C.J."/>
            <person name="Probst A.J."/>
            <person name="Thomas B.C."/>
            <person name="Singh A."/>
            <person name="Wilkins M.J."/>
            <person name="Karaoz U."/>
            <person name="Brodie E.L."/>
            <person name="Williams K.H."/>
            <person name="Hubbard S.S."/>
            <person name="Banfield J.F."/>
        </authorList>
    </citation>
    <scope>NUCLEOTIDE SEQUENCE [LARGE SCALE GENOMIC DNA]</scope>
</reference>
<keyword evidence="2" id="KW-0554">One-carbon metabolism</keyword>
<dbReference type="GO" id="GO:0035999">
    <property type="term" value="P:tetrahydrofolate interconversion"/>
    <property type="evidence" value="ECO:0007669"/>
    <property type="project" value="TreeGrafter"/>
</dbReference>
<dbReference type="Proteomes" id="UP000178817">
    <property type="component" value="Unassembled WGS sequence"/>
</dbReference>
<dbReference type="EMBL" id="MHUV01000005">
    <property type="protein sequence ID" value="OHA82595.1"/>
    <property type="molecule type" value="Genomic_DNA"/>
</dbReference>
<dbReference type="Pfam" id="PF02882">
    <property type="entry name" value="THF_DHG_CYH_C"/>
    <property type="match status" value="1"/>
</dbReference>
<dbReference type="PANTHER" id="PTHR48099">
    <property type="entry name" value="C-1-TETRAHYDROFOLATE SYNTHASE, CYTOPLASMIC-RELATED"/>
    <property type="match status" value="1"/>
</dbReference>
<dbReference type="GO" id="GO:0006164">
    <property type="term" value="P:purine nucleotide biosynthetic process"/>
    <property type="evidence" value="ECO:0007669"/>
    <property type="project" value="UniProtKB-KW"/>
</dbReference>
<evidence type="ECO:0000256" key="7">
    <source>
        <dbReference type="ARBA" id="ARBA00023167"/>
    </source>
</evidence>
<keyword evidence="6" id="KW-0560">Oxidoreductase</keyword>
<feature type="domain" description="Tetrahydrofolate dehydrogenase/cyclohydrolase NAD(P)-binding" evidence="10">
    <location>
        <begin position="138"/>
        <end position="270"/>
    </location>
</feature>
<dbReference type="PANTHER" id="PTHR48099:SF5">
    <property type="entry name" value="C-1-TETRAHYDROFOLATE SYNTHASE, CYTOPLASMIC"/>
    <property type="match status" value="1"/>
</dbReference>
<evidence type="ECO:0000256" key="5">
    <source>
        <dbReference type="ARBA" id="ARBA00022857"/>
    </source>
</evidence>
<name>A0A1G2SC42_9BACT</name>
<dbReference type="PRINTS" id="PR00085">
    <property type="entry name" value="THFDHDRGNASE"/>
</dbReference>
<dbReference type="SUPFAM" id="SSF53223">
    <property type="entry name" value="Aminoacid dehydrogenase-like, N-terminal domain"/>
    <property type="match status" value="1"/>
</dbReference>
<dbReference type="SUPFAM" id="SSF51735">
    <property type="entry name" value="NAD(P)-binding Rossmann-fold domains"/>
    <property type="match status" value="1"/>
</dbReference>
<keyword evidence="4" id="KW-0378">Hydrolase</keyword>
<dbReference type="InterPro" id="IPR020631">
    <property type="entry name" value="THF_DH/CycHdrlase_NAD-bd_dom"/>
</dbReference>
<organism evidence="11 12">
    <name type="scientific">Candidatus Yonathbacteria bacterium RIFCSPLOWO2_01_FULL_43_27</name>
    <dbReference type="NCBI Taxonomy" id="1802726"/>
    <lineage>
        <taxon>Bacteria</taxon>
        <taxon>Candidatus Yonathiibacteriota</taxon>
    </lineage>
</organism>
<sequence>MRINGNEIRDILKQELREGLAQSGKSYHLVVISVGDDPVVQKFVNIKRGFAEHIGVAFSEKTFSADVSFTLLEKTIQDLNTDPSVTGIIIQLPLSPHLDTTKVLDLIASSKDVDVLSSHANRLFSDGAFDVLPPVVGAIAEICRRYDVEIQGRNVAVLGSGRLVGAPAEVWFRACGGRVSVFDKTTEASLMHACLREADIVVSGMGQAGYLKPEMLKEGVVLIDAGTSESKGVIVGDADPRCEDIARLFTSVPGGVGPLTVAMIFRNLVALSGV</sequence>
<evidence type="ECO:0000259" key="9">
    <source>
        <dbReference type="Pfam" id="PF00763"/>
    </source>
</evidence>
<dbReference type="GO" id="GO:0009086">
    <property type="term" value="P:methionine biosynthetic process"/>
    <property type="evidence" value="ECO:0007669"/>
    <property type="project" value="UniProtKB-KW"/>
</dbReference>
<dbReference type="InterPro" id="IPR046346">
    <property type="entry name" value="Aminoacid_DH-like_N_sf"/>
</dbReference>
<evidence type="ECO:0000256" key="6">
    <source>
        <dbReference type="ARBA" id="ARBA00023002"/>
    </source>
</evidence>
<keyword evidence="5" id="KW-0521">NADP</keyword>
<evidence type="ECO:0000313" key="11">
    <source>
        <dbReference type="EMBL" id="OHA82595.1"/>
    </source>
</evidence>
<evidence type="ECO:0000256" key="8">
    <source>
        <dbReference type="ARBA" id="ARBA00023268"/>
    </source>
</evidence>
<evidence type="ECO:0000313" key="12">
    <source>
        <dbReference type="Proteomes" id="UP000178817"/>
    </source>
</evidence>
<evidence type="ECO:0000256" key="2">
    <source>
        <dbReference type="ARBA" id="ARBA00022563"/>
    </source>
</evidence>
<dbReference type="GO" id="GO:0004477">
    <property type="term" value="F:methenyltetrahydrofolate cyclohydrolase activity"/>
    <property type="evidence" value="ECO:0007669"/>
    <property type="project" value="TreeGrafter"/>
</dbReference>
<dbReference type="Pfam" id="PF00763">
    <property type="entry name" value="THF_DHG_CYH"/>
    <property type="match status" value="1"/>
</dbReference>
<keyword evidence="7" id="KW-0486">Methionine biosynthesis</keyword>
<evidence type="ECO:0008006" key="13">
    <source>
        <dbReference type="Google" id="ProtNLM"/>
    </source>
</evidence>
<evidence type="ECO:0000256" key="1">
    <source>
        <dbReference type="ARBA" id="ARBA00004777"/>
    </source>
</evidence>
<gene>
    <name evidence="11" type="ORF">A3B07_01530</name>
</gene>